<proteinExistence type="predicted"/>
<dbReference type="Proteomes" id="UP001597119">
    <property type="component" value="Unassembled WGS sequence"/>
</dbReference>
<reference evidence="2 3" key="1">
    <citation type="journal article" date="2019" name="Int. J. Syst. Evol. Microbiol.">
        <title>The Global Catalogue of Microorganisms (GCM) 10K type strain sequencing project: providing services to taxonomists for standard genome sequencing and annotation.</title>
        <authorList>
            <consortium name="The Broad Institute Genomics Platform"/>
            <consortium name="The Broad Institute Genome Sequencing Center for Infectious Disease"/>
            <person name="Wu L."/>
            <person name="Ma J."/>
        </authorList>
    </citation>
    <scope>NUCLEOTIDE SEQUENCE [LARGE SCALE GENOMIC DNA]</scope>
    <source>
        <strain evidence="2 3">CGMCC 1.12125</strain>
    </source>
</reference>
<dbReference type="RefSeq" id="WP_247378443.1">
    <property type="nucleotide sequence ID" value="NZ_JALLGV010000005.1"/>
</dbReference>
<evidence type="ECO:0000259" key="1">
    <source>
        <dbReference type="Pfam" id="PF26240"/>
    </source>
</evidence>
<keyword evidence="3" id="KW-1185">Reference proteome</keyword>
<sequence>MSETPSAYADRIRSLAQQYRSDRADFEPPADPPAQERAMEYLREGLGPTVMVYVDARANDWGVEFAEWEFERLHETLNGYLELYTRCYGVEHDADYTVRNAAELLIDTHNIKDVAAMLTHVPGRPAPADD</sequence>
<comment type="caution">
    <text evidence="2">The sequence shown here is derived from an EMBL/GenBank/DDBJ whole genome shotgun (WGS) entry which is preliminary data.</text>
</comment>
<gene>
    <name evidence="2" type="ORF">ACFR9U_17550</name>
</gene>
<evidence type="ECO:0000313" key="3">
    <source>
        <dbReference type="Proteomes" id="UP001597119"/>
    </source>
</evidence>
<dbReference type="AlphaFoldDB" id="A0ABD6CFG9"/>
<evidence type="ECO:0000313" key="2">
    <source>
        <dbReference type="EMBL" id="MFD1588786.1"/>
    </source>
</evidence>
<dbReference type="InterPro" id="IPR058368">
    <property type="entry name" value="DUF8055"/>
</dbReference>
<organism evidence="2 3">
    <name type="scientific">Halorientalis brevis</name>
    <dbReference type="NCBI Taxonomy" id="1126241"/>
    <lineage>
        <taxon>Archaea</taxon>
        <taxon>Methanobacteriati</taxon>
        <taxon>Methanobacteriota</taxon>
        <taxon>Stenosarchaea group</taxon>
        <taxon>Halobacteria</taxon>
        <taxon>Halobacteriales</taxon>
        <taxon>Haloarculaceae</taxon>
        <taxon>Halorientalis</taxon>
    </lineage>
</organism>
<name>A0ABD6CFG9_9EURY</name>
<dbReference type="EMBL" id="JBHUDJ010000014">
    <property type="protein sequence ID" value="MFD1588786.1"/>
    <property type="molecule type" value="Genomic_DNA"/>
</dbReference>
<accession>A0ABD6CFG9</accession>
<dbReference type="Pfam" id="PF26240">
    <property type="entry name" value="DUF8055"/>
    <property type="match status" value="1"/>
</dbReference>
<protein>
    <recommendedName>
        <fullName evidence="1">DUF8055 domain-containing protein</fullName>
    </recommendedName>
</protein>
<feature type="domain" description="DUF8055" evidence="1">
    <location>
        <begin position="7"/>
        <end position="122"/>
    </location>
</feature>